<evidence type="ECO:0000313" key="18">
    <source>
        <dbReference type="EMBL" id="RNE96879.1"/>
    </source>
</evidence>
<dbReference type="EC" id="3.4.24.-" evidence="17"/>
<evidence type="ECO:0000256" key="3">
    <source>
        <dbReference type="ARBA" id="ARBA00005860"/>
    </source>
</evidence>
<dbReference type="GO" id="GO:0005737">
    <property type="term" value="C:cytoplasm"/>
    <property type="evidence" value="ECO:0007669"/>
    <property type="project" value="TreeGrafter"/>
</dbReference>
<evidence type="ECO:0000256" key="16">
    <source>
        <dbReference type="PIRSR" id="PIRSR601577-2"/>
    </source>
</evidence>
<evidence type="ECO:0000256" key="2">
    <source>
        <dbReference type="ARBA" id="ARBA00004370"/>
    </source>
</evidence>
<dbReference type="Gene3D" id="3.10.170.20">
    <property type="match status" value="1"/>
</dbReference>
<keyword evidence="11" id="KW-0472">Membrane</keyword>
<feature type="non-terminal residue" evidence="18">
    <location>
        <position position="1"/>
    </location>
</feature>
<comment type="catalytic activity">
    <reaction evidence="1">
        <text>Preference for hydrophobic residues at P1 and P1' and basic residues at P2' and P3'. A model nonapeptide is cleaved at -Ala-Tyr-|-Leu-Lys-Lys-.</text>
        <dbReference type="EC" id="3.4.24.36"/>
    </reaction>
</comment>
<evidence type="ECO:0000256" key="17">
    <source>
        <dbReference type="RuleBase" id="RU366077"/>
    </source>
</evidence>
<keyword evidence="9" id="KW-0130">Cell adhesion</keyword>
<keyword evidence="14" id="KW-0325">Glycoprotein</keyword>
<keyword evidence="8 16" id="KW-0862">Zinc</keyword>
<dbReference type="GO" id="GO:0004222">
    <property type="term" value="F:metalloendopeptidase activity"/>
    <property type="evidence" value="ECO:0007669"/>
    <property type="project" value="UniProtKB-UniRule"/>
</dbReference>
<reference evidence="18 19" key="1">
    <citation type="journal article" date="2018" name="BMC Genomics">
        <title>Genomic comparison of Trypanosoma conorhini and Trypanosoma rangeli to Trypanosoma cruzi strains of high and low virulence.</title>
        <authorList>
            <person name="Bradwell K.R."/>
            <person name="Koparde V.N."/>
            <person name="Matveyev A.V."/>
            <person name="Serrano M.G."/>
            <person name="Alves J.M."/>
            <person name="Parikh H."/>
            <person name="Huang B."/>
            <person name="Lee V."/>
            <person name="Espinosa-Alvarez O."/>
            <person name="Ortiz P.A."/>
            <person name="Costa-Martins A.G."/>
            <person name="Teixeira M.M."/>
            <person name="Buck G.A."/>
        </authorList>
    </citation>
    <scope>NUCLEOTIDE SEQUENCE [LARGE SCALE GENOMIC DNA]</scope>
    <source>
        <strain evidence="18 19">AM80</strain>
    </source>
</reference>
<feature type="active site" evidence="15">
    <location>
        <position position="192"/>
    </location>
</feature>
<protein>
    <recommendedName>
        <fullName evidence="17">Leishmanolysin-like peptidase</fullName>
        <ecNumber evidence="17">3.4.24.-</ecNumber>
    </recommendedName>
</protein>
<feature type="binding site" evidence="16">
    <location>
        <position position="191"/>
    </location>
    <ligand>
        <name>Zn(2+)</name>
        <dbReference type="ChEBI" id="CHEBI:29105"/>
        <note>catalytic</note>
    </ligand>
</feature>
<keyword evidence="5 16" id="KW-0479">Metal-binding</keyword>
<evidence type="ECO:0000256" key="1">
    <source>
        <dbReference type="ARBA" id="ARBA00001249"/>
    </source>
</evidence>
<evidence type="ECO:0000256" key="12">
    <source>
        <dbReference type="ARBA" id="ARBA00023145"/>
    </source>
</evidence>
<comment type="subcellular location">
    <subcellularLocation>
        <location evidence="2">Membrane</location>
    </subcellularLocation>
</comment>
<keyword evidence="4 17" id="KW-0645">Protease</keyword>
<comment type="similarity">
    <text evidence="3 17">Belongs to the peptidase M8 family.</text>
</comment>
<organism evidence="18 19">
    <name type="scientific">Trypanosoma rangeli</name>
    <dbReference type="NCBI Taxonomy" id="5698"/>
    <lineage>
        <taxon>Eukaryota</taxon>
        <taxon>Discoba</taxon>
        <taxon>Euglenozoa</taxon>
        <taxon>Kinetoplastea</taxon>
        <taxon>Metakinetoplastina</taxon>
        <taxon>Trypanosomatida</taxon>
        <taxon>Trypanosomatidae</taxon>
        <taxon>Trypanosoma</taxon>
        <taxon>Herpetosoma</taxon>
    </lineage>
</organism>
<dbReference type="PRINTS" id="PR00782">
    <property type="entry name" value="LSHMANOLYSIN"/>
</dbReference>
<dbReference type="SUPFAM" id="SSF55486">
    <property type="entry name" value="Metalloproteases ('zincins'), catalytic domain"/>
    <property type="match status" value="1"/>
</dbReference>
<dbReference type="GO" id="GO:0007155">
    <property type="term" value="P:cell adhesion"/>
    <property type="evidence" value="ECO:0007669"/>
    <property type="project" value="UniProtKB-KW"/>
</dbReference>
<dbReference type="OrthoDB" id="249990at2759"/>
<dbReference type="Proteomes" id="UP000283634">
    <property type="component" value="Unassembled WGS sequence"/>
</dbReference>
<evidence type="ECO:0000313" key="19">
    <source>
        <dbReference type="Proteomes" id="UP000283634"/>
    </source>
</evidence>
<comment type="cofactor">
    <cofactor evidence="16 17">
        <name>Zn(2+)</name>
        <dbReference type="ChEBI" id="CHEBI:29105"/>
    </cofactor>
    <text evidence="16 17">Binds 1 zinc ion per subunit.</text>
</comment>
<keyword evidence="10 16" id="KW-0482">Metalloprotease</keyword>
<name>A0A422MUM3_TRYRA</name>
<evidence type="ECO:0000256" key="4">
    <source>
        <dbReference type="ARBA" id="ARBA00022670"/>
    </source>
</evidence>
<dbReference type="RefSeq" id="XP_029233870.1">
    <property type="nucleotide sequence ID" value="XM_029386284.1"/>
</dbReference>
<sequence length="220" mass="24366">ISRKAGPPMRAVVRELPDRERDGTQVSTAFVSDWAPLRFKVFSEDMNNALKYCTAAGEFRSDMKVGLLLCRQQDVLTAEKKFIILNWMLPNAIKLHMDRLHVQPEKRPVVVPLFPAGDACRNFEIPSSHHTTGVFGADMVLYAAAAPTEGTNNAWTMGCVELPNGRPVVGMINIGPNSATYSEFSVRIAAHEIAHALGFALEVFEARNMTQMIPEVRGKK</sequence>
<evidence type="ECO:0000256" key="15">
    <source>
        <dbReference type="PIRSR" id="PIRSR601577-1"/>
    </source>
</evidence>
<gene>
    <name evidence="18" type="ORF">TraAM80_09613</name>
</gene>
<keyword evidence="7 17" id="KW-0378">Hydrolase</keyword>
<keyword evidence="12" id="KW-0865">Zymogen</keyword>
<evidence type="ECO:0000256" key="7">
    <source>
        <dbReference type="ARBA" id="ARBA00022801"/>
    </source>
</evidence>
<dbReference type="OMA" id="MINIGPN"/>
<evidence type="ECO:0000256" key="11">
    <source>
        <dbReference type="ARBA" id="ARBA00023136"/>
    </source>
</evidence>
<dbReference type="GO" id="GO:0006508">
    <property type="term" value="P:proteolysis"/>
    <property type="evidence" value="ECO:0007669"/>
    <property type="project" value="UniProtKB-KW"/>
</dbReference>
<evidence type="ECO:0000256" key="6">
    <source>
        <dbReference type="ARBA" id="ARBA00022729"/>
    </source>
</evidence>
<dbReference type="EMBL" id="MKGL01000631">
    <property type="protein sequence ID" value="RNE96879.1"/>
    <property type="molecule type" value="Genomic_DNA"/>
</dbReference>
<dbReference type="GeneID" id="40333546"/>
<evidence type="ECO:0000256" key="8">
    <source>
        <dbReference type="ARBA" id="ARBA00022833"/>
    </source>
</evidence>
<dbReference type="GO" id="GO:0046872">
    <property type="term" value="F:metal ion binding"/>
    <property type="evidence" value="ECO:0007669"/>
    <property type="project" value="UniProtKB-KW"/>
</dbReference>
<comment type="caution">
    <text evidence="18">The sequence shown here is derived from an EMBL/GenBank/DDBJ whole genome shotgun (WGS) entry which is preliminary data.</text>
</comment>
<proteinExistence type="inferred from homology"/>
<accession>A0A422MUM3</accession>
<dbReference type="VEuPathDB" id="TriTrypDB:TRSC58_06928"/>
<evidence type="ECO:0000256" key="13">
    <source>
        <dbReference type="ARBA" id="ARBA00023157"/>
    </source>
</evidence>
<dbReference type="GO" id="GO:0016020">
    <property type="term" value="C:membrane"/>
    <property type="evidence" value="ECO:0007669"/>
    <property type="project" value="UniProtKB-SubCell"/>
</dbReference>
<evidence type="ECO:0000256" key="5">
    <source>
        <dbReference type="ARBA" id="ARBA00022723"/>
    </source>
</evidence>
<dbReference type="InterPro" id="IPR001577">
    <property type="entry name" value="Peptidase_M8"/>
</dbReference>
<dbReference type="PANTHER" id="PTHR10942">
    <property type="entry name" value="LEISHMANOLYSIN-LIKE PEPTIDASE"/>
    <property type="match status" value="1"/>
</dbReference>
<evidence type="ECO:0000256" key="9">
    <source>
        <dbReference type="ARBA" id="ARBA00022889"/>
    </source>
</evidence>
<keyword evidence="6" id="KW-0732">Signal</keyword>
<evidence type="ECO:0000256" key="14">
    <source>
        <dbReference type="ARBA" id="ARBA00023180"/>
    </source>
</evidence>
<keyword evidence="13" id="KW-1015">Disulfide bond</keyword>
<dbReference type="PANTHER" id="PTHR10942:SF0">
    <property type="entry name" value="LEISHMANOLYSIN-LIKE PEPTIDASE"/>
    <property type="match status" value="1"/>
</dbReference>
<evidence type="ECO:0000256" key="10">
    <source>
        <dbReference type="ARBA" id="ARBA00023049"/>
    </source>
</evidence>
<keyword evidence="19" id="KW-1185">Reference proteome</keyword>
<dbReference type="AlphaFoldDB" id="A0A422MUM3"/>
<dbReference type="Pfam" id="PF01457">
    <property type="entry name" value="Peptidase_M8"/>
    <property type="match status" value="1"/>
</dbReference>
<feature type="binding site" evidence="16">
    <location>
        <position position="195"/>
    </location>
    <ligand>
        <name>Zn(2+)</name>
        <dbReference type="ChEBI" id="CHEBI:29105"/>
        <note>catalytic</note>
    </ligand>
</feature>